<evidence type="ECO:0000256" key="1">
    <source>
        <dbReference type="ARBA" id="ARBA00004496"/>
    </source>
</evidence>
<dbReference type="GO" id="GO:0046295">
    <property type="term" value="P:glycolate biosynthetic process"/>
    <property type="evidence" value="ECO:0007669"/>
    <property type="project" value="TreeGrafter"/>
</dbReference>
<comment type="caution">
    <text evidence="5">The sequence shown here is derived from an EMBL/GenBank/DDBJ whole genome shotgun (WGS) entry which is preliminary data.</text>
</comment>
<keyword evidence="3" id="KW-0558">Oxidation</keyword>
<name>A0A8S3WAF5_PARAO</name>
<dbReference type="GO" id="GO:0051896">
    <property type="term" value="P:regulation of phosphatidylinositol 3-kinase/protein kinase B signal transduction"/>
    <property type="evidence" value="ECO:0007669"/>
    <property type="project" value="UniProtKB-ARBA"/>
</dbReference>
<dbReference type="Proteomes" id="UP000691718">
    <property type="component" value="Unassembled WGS sequence"/>
</dbReference>
<feature type="domain" description="DJ-1/PfpI" evidence="4">
    <location>
        <begin position="77"/>
        <end position="243"/>
    </location>
</feature>
<gene>
    <name evidence="5" type="ORF">PAPOLLO_LOCUS3809</name>
</gene>
<dbReference type="InterPro" id="IPR050325">
    <property type="entry name" value="Prot/Nucl_acid_deglycase"/>
</dbReference>
<reference evidence="5" key="1">
    <citation type="submission" date="2021-04" db="EMBL/GenBank/DDBJ databases">
        <authorList>
            <person name="Tunstrom K."/>
        </authorList>
    </citation>
    <scope>NUCLEOTIDE SEQUENCE</scope>
</reference>
<evidence type="ECO:0000259" key="4">
    <source>
        <dbReference type="Pfam" id="PF01965"/>
    </source>
</evidence>
<keyword evidence="6" id="KW-1185">Reference proteome</keyword>
<dbReference type="NCBIfam" id="TIGR01383">
    <property type="entry name" value="not_thiJ"/>
    <property type="match status" value="1"/>
</dbReference>
<protein>
    <submittedName>
        <fullName evidence="5">(apollo) hypothetical protein</fullName>
    </submittedName>
</protein>
<dbReference type="GO" id="GO:1903189">
    <property type="term" value="P:glyoxal metabolic process"/>
    <property type="evidence" value="ECO:0007669"/>
    <property type="project" value="TreeGrafter"/>
</dbReference>
<dbReference type="InterPro" id="IPR006287">
    <property type="entry name" value="DJ-1"/>
</dbReference>
<evidence type="ECO:0000313" key="5">
    <source>
        <dbReference type="EMBL" id="CAG4948575.1"/>
    </source>
</evidence>
<dbReference type="FunFam" id="3.40.50.880:FF:000022">
    <property type="entry name" value="protein deglycase DJ-1"/>
    <property type="match status" value="1"/>
</dbReference>
<dbReference type="GO" id="GO:0005634">
    <property type="term" value="C:nucleus"/>
    <property type="evidence" value="ECO:0007669"/>
    <property type="project" value="TreeGrafter"/>
</dbReference>
<sequence length="263" mass="28249">MIIETEASHTDKSGIAEVLVTKYGTAEALAVKSGDMLVIKSSIEVQLVRPPFRVGIEIYNSRLFCKRFHITTPKMSKTALVILAQGAEEMETVITVDMLRRGGVTVTLAGLDGSSPVLCSRQVTLVPDMSLTDALAEKPQYDAVILPGGLEGSDRLSKSSVVGTLLKEHEKNGRIVAAICAAPTAFVAHGVAKGKRLTSYPSTKDKITADYQYVEGERVVADGNIVTSRGPGTAYWFGLKLIEMLTGKEKADQVEKGMIISGY</sequence>
<dbReference type="InterPro" id="IPR002818">
    <property type="entry name" value="DJ-1/PfpI"/>
</dbReference>
<keyword evidence="2" id="KW-0963">Cytoplasm</keyword>
<accession>A0A8S3WAF5</accession>
<dbReference type="PANTHER" id="PTHR48094:SF12">
    <property type="entry name" value="PARKINSON DISEASE PROTEIN 7 HOMOLOG"/>
    <property type="match status" value="1"/>
</dbReference>
<evidence type="ECO:0000256" key="2">
    <source>
        <dbReference type="ARBA" id="ARBA00022490"/>
    </source>
</evidence>
<dbReference type="EMBL" id="CAJQZP010000220">
    <property type="protein sequence ID" value="CAG4948575.1"/>
    <property type="molecule type" value="Genomic_DNA"/>
</dbReference>
<evidence type="ECO:0000256" key="3">
    <source>
        <dbReference type="ARBA" id="ARBA00023097"/>
    </source>
</evidence>
<dbReference type="OrthoDB" id="543156at2759"/>
<dbReference type="GO" id="GO:0005739">
    <property type="term" value="C:mitochondrion"/>
    <property type="evidence" value="ECO:0007669"/>
    <property type="project" value="TreeGrafter"/>
</dbReference>
<proteinExistence type="predicted"/>
<organism evidence="5 6">
    <name type="scientific">Parnassius apollo</name>
    <name type="common">Apollo butterfly</name>
    <name type="synonym">Papilio apollo</name>
    <dbReference type="NCBI Taxonomy" id="110799"/>
    <lineage>
        <taxon>Eukaryota</taxon>
        <taxon>Metazoa</taxon>
        <taxon>Ecdysozoa</taxon>
        <taxon>Arthropoda</taxon>
        <taxon>Hexapoda</taxon>
        <taxon>Insecta</taxon>
        <taxon>Pterygota</taxon>
        <taxon>Neoptera</taxon>
        <taxon>Endopterygota</taxon>
        <taxon>Lepidoptera</taxon>
        <taxon>Glossata</taxon>
        <taxon>Ditrysia</taxon>
        <taxon>Papilionoidea</taxon>
        <taxon>Papilionidae</taxon>
        <taxon>Parnassiinae</taxon>
        <taxon>Parnassini</taxon>
        <taxon>Parnassius</taxon>
        <taxon>Parnassius</taxon>
    </lineage>
</organism>
<dbReference type="CDD" id="cd03135">
    <property type="entry name" value="GATase1_DJ-1"/>
    <property type="match status" value="1"/>
</dbReference>
<comment type="subcellular location">
    <subcellularLocation>
        <location evidence="1">Cytoplasm</location>
    </subcellularLocation>
</comment>
<dbReference type="GO" id="GO:0006979">
    <property type="term" value="P:response to oxidative stress"/>
    <property type="evidence" value="ECO:0007669"/>
    <property type="project" value="UniProtKB-ARBA"/>
</dbReference>
<dbReference type="PANTHER" id="PTHR48094">
    <property type="entry name" value="PROTEIN/NUCLEIC ACID DEGLYCASE DJ-1-RELATED"/>
    <property type="match status" value="1"/>
</dbReference>
<dbReference type="AlphaFoldDB" id="A0A8S3WAF5"/>
<dbReference type="Pfam" id="PF01965">
    <property type="entry name" value="DJ-1_PfpI"/>
    <property type="match status" value="1"/>
</dbReference>
<evidence type="ECO:0000313" key="6">
    <source>
        <dbReference type="Proteomes" id="UP000691718"/>
    </source>
</evidence>